<evidence type="ECO:0000313" key="3">
    <source>
        <dbReference type="Proteomes" id="UP000308730"/>
    </source>
</evidence>
<name>A0A4V6S1T8_9APHY</name>
<dbReference type="Proteomes" id="UP000308730">
    <property type="component" value="Unassembled WGS sequence"/>
</dbReference>
<evidence type="ECO:0000313" key="2">
    <source>
        <dbReference type="EMBL" id="THH28453.1"/>
    </source>
</evidence>
<sequence length="149" mass="16408">MSCSHGYPRKVFEYERLQRDAPASTATIDAGASDYEYLRDSNGGSREANLDSAILSFNQDLLKGNTEETILDAFGMAAGWGLMLRHCILCFLVGTVSTFVHVTILLWSNESTVVAAILMPVVFLGFVPPVMVYLRGMDSKKCSQCEAER</sequence>
<dbReference type="AlphaFoldDB" id="A0A4V6S1T8"/>
<keyword evidence="3" id="KW-1185">Reference proteome</keyword>
<reference evidence="2 3" key="1">
    <citation type="submission" date="2019-02" db="EMBL/GenBank/DDBJ databases">
        <title>Genome sequencing of the rare red list fungi Antrodiella citrinella (Flaviporus citrinellus).</title>
        <authorList>
            <person name="Buettner E."/>
            <person name="Kellner H."/>
        </authorList>
    </citation>
    <scope>NUCLEOTIDE SEQUENCE [LARGE SCALE GENOMIC DNA]</scope>
    <source>
        <strain evidence="2 3">DSM 108506</strain>
    </source>
</reference>
<feature type="transmembrane region" description="Helical" evidence="1">
    <location>
        <begin position="86"/>
        <end position="107"/>
    </location>
</feature>
<evidence type="ECO:0000256" key="1">
    <source>
        <dbReference type="SAM" id="Phobius"/>
    </source>
</evidence>
<accession>A0A4V6S1T8</accession>
<proteinExistence type="predicted"/>
<comment type="caution">
    <text evidence="2">The sequence shown here is derived from an EMBL/GenBank/DDBJ whole genome shotgun (WGS) entry which is preliminary data.</text>
</comment>
<evidence type="ECO:0008006" key="4">
    <source>
        <dbReference type="Google" id="ProtNLM"/>
    </source>
</evidence>
<keyword evidence="1" id="KW-0472">Membrane</keyword>
<gene>
    <name evidence="2" type="ORF">EUX98_g5744</name>
</gene>
<organism evidence="2 3">
    <name type="scientific">Antrodiella citrinella</name>
    <dbReference type="NCBI Taxonomy" id="2447956"/>
    <lineage>
        <taxon>Eukaryota</taxon>
        <taxon>Fungi</taxon>
        <taxon>Dikarya</taxon>
        <taxon>Basidiomycota</taxon>
        <taxon>Agaricomycotina</taxon>
        <taxon>Agaricomycetes</taxon>
        <taxon>Polyporales</taxon>
        <taxon>Steccherinaceae</taxon>
        <taxon>Antrodiella</taxon>
    </lineage>
</organism>
<protein>
    <recommendedName>
        <fullName evidence="4">Transmembrane protein</fullName>
    </recommendedName>
</protein>
<feature type="transmembrane region" description="Helical" evidence="1">
    <location>
        <begin position="113"/>
        <end position="134"/>
    </location>
</feature>
<keyword evidence="1" id="KW-1133">Transmembrane helix</keyword>
<dbReference type="OrthoDB" id="2801416at2759"/>
<dbReference type="EMBL" id="SGPM01000178">
    <property type="protein sequence ID" value="THH28453.1"/>
    <property type="molecule type" value="Genomic_DNA"/>
</dbReference>
<keyword evidence="1" id="KW-0812">Transmembrane</keyword>